<dbReference type="Proteomes" id="UP000270626">
    <property type="component" value="Unassembled WGS sequence"/>
</dbReference>
<dbReference type="InterPro" id="IPR047324">
    <property type="entry name" value="LbH_gamma_CA-like"/>
</dbReference>
<keyword evidence="2" id="KW-1185">Reference proteome</keyword>
<dbReference type="EMBL" id="RBXP01000011">
    <property type="protein sequence ID" value="RKT60742.1"/>
    <property type="molecule type" value="Genomic_DNA"/>
</dbReference>
<dbReference type="AlphaFoldDB" id="A0A495WGC1"/>
<evidence type="ECO:0000313" key="2">
    <source>
        <dbReference type="Proteomes" id="UP000270626"/>
    </source>
</evidence>
<dbReference type="GO" id="GO:0016740">
    <property type="term" value="F:transferase activity"/>
    <property type="evidence" value="ECO:0007669"/>
    <property type="project" value="UniProtKB-KW"/>
</dbReference>
<dbReference type="CDD" id="cd04645">
    <property type="entry name" value="LbH_gamma_CA_like"/>
    <property type="match status" value="1"/>
</dbReference>
<dbReference type="Pfam" id="PF00132">
    <property type="entry name" value="Hexapep"/>
    <property type="match status" value="1"/>
</dbReference>
<keyword evidence="1" id="KW-0808">Transferase</keyword>
<organism evidence="1 2">
    <name type="scientific">Azonexus fungiphilus</name>
    <dbReference type="NCBI Taxonomy" id="146940"/>
    <lineage>
        <taxon>Bacteria</taxon>
        <taxon>Pseudomonadati</taxon>
        <taxon>Pseudomonadota</taxon>
        <taxon>Betaproteobacteria</taxon>
        <taxon>Rhodocyclales</taxon>
        <taxon>Azonexaceae</taxon>
        <taxon>Azonexus</taxon>
    </lineage>
</organism>
<comment type="caution">
    <text evidence="1">The sequence shown here is derived from an EMBL/GenBank/DDBJ whole genome shotgun (WGS) entry which is preliminary data.</text>
</comment>
<dbReference type="InterPro" id="IPR050484">
    <property type="entry name" value="Transf_Hexapept/Carb_Anhydrase"/>
</dbReference>
<dbReference type="InterPro" id="IPR011004">
    <property type="entry name" value="Trimer_LpxA-like_sf"/>
</dbReference>
<dbReference type="RefSeq" id="WP_121457247.1">
    <property type="nucleotide sequence ID" value="NZ_RBXP01000011.1"/>
</dbReference>
<dbReference type="SUPFAM" id="SSF51161">
    <property type="entry name" value="Trimeric LpxA-like enzymes"/>
    <property type="match status" value="1"/>
</dbReference>
<proteinExistence type="predicted"/>
<evidence type="ECO:0000313" key="1">
    <source>
        <dbReference type="EMBL" id="RKT60742.1"/>
    </source>
</evidence>
<reference evidence="1 2" key="1">
    <citation type="submission" date="2018-10" db="EMBL/GenBank/DDBJ databases">
        <title>Genomic Encyclopedia of Type Strains, Phase IV (KMG-IV): sequencing the most valuable type-strain genomes for metagenomic binning, comparative biology and taxonomic classification.</title>
        <authorList>
            <person name="Goeker M."/>
        </authorList>
    </citation>
    <scope>NUCLEOTIDE SEQUENCE [LARGE SCALE GENOMIC DNA]</scope>
    <source>
        <strain evidence="1 2">DSM 23841</strain>
    </source>
</reference>
<dbReference type="PANTHER" id="PTHR13061">
    <property type="entry name" value="DYNACTIN SUBUNIT P25"/>
    <property type="match status" value="1"/>
</dbReference>
<name>A0A495WGC1_9RHOO</name>
<dbReference type="OrthoDB" id="9803036at2"/>
<accession>A0A495WGC1</accession>
<dbReference type="Gene3D" id="2.160.10.10">
    <property type="entry name" value="Hexapeptide repeat proteins"/>
    <property type="match status" value="1"/>
</dbReference>
<protein>
    <submittedName>
        <fullName evidence="1">Carbonic anhydrase/acetyltransferase-like protein (Isoleucine patch superfamily)</fullName>
    </submittedName>
</protein>
<gene>
    <name evidence="1" type="ORF">DFR40_0888</name>
</gene>
<sequence length="173" mass="18247">MPLFQLPGKTPQLDASAWVAPNATVIGDVRLGANASIWWNATLRGDNDPIHIGANSNIQDGSVLHTDEGVPLHIGANVTVGHLVMLHGCTIGDGSLIGIGSVILNRAVIGKHCIVGANTLIPEGKVFPERSLIVGSPGKVVRQLSDDEVARLEKSAAHYVDNAVRYRSQLVAL</sequence>
<dbReference type="PANTHER" id="PTHR13061:SF29">
    <property type="entry name" value="GAMMA CARBONIC ANHYDRASE-LIKE 1, MITOCHONDRIAL-RELATED"/>
    <property type="match status" value="1"/>
</dbReference>
<dbReference type="InterPro" id="IPR001451">
    <property type="entry name" value="Hexapep"/>
</dbReference>